<dbReference type="OrthoDB" id="4524027at2"/>
<name>A0A7L4YHQ3_9ACTN</name>
<dbReference type="GO" id="GO:0016740">
    <property type="term" value="F:transferase activity"/>
    <property type="evidence" value="ECO:0007669"/>
    <property type="project" value="UniProtKB-KW"/>
</dbReference>
<dbReference type="InParanoid" id="A0A7L4YHQ3"/>
<keyword evidence="2" id="KW-0808">Transferase</keyword>
<gene>
    <name evidence="2" type="ORF">EK0264_00110</name>
</gene>
<evidence type="ECO:0000313" key="2">
    <source>
        <dbReference type="EMBL" id="QHB98861.1"/>
    </source>
</evidence>
<dbReference type="Gene3D" id="3.30.200.20">
    <property type="entry name" value="Phosphorylase Kinase, domain 1"/>
    <property type="match status" value="1"/>
</dbReference>
<dbReference type="AlphaFoldDB" id="A0A7L4YHQ3"/>
<dbReference type="Gene3D" id="3.90.1200.10">
    <property type="match status" value="1"/>
</dbReference>
<reference evidence="2 3" key="1">
    <citation type="journal article" date="2018" name="Int. J. Syst. Evol. Microbiol.">
        <title>Epidermidibacterium keratini gen. nov., sp. nov., a member of the family Sporichthyaceae, isolated from keratin epidermis.</title>
        <authorList>
            <person name="Lee D.G."/>
            <person name="Trujillo M.E."/>
            <person name="Kang S."/>
            <person name="Nam J.J."/>
            <person name="Kim Y.J."/>
        </authorList>
    </citation>
    <scope>NUCLEOTIDE SEQUENCE [LARGE SCALE GENOMIC DNA]</scope>
    <source>
        <strain evidence="2 3">EPI-7</strain>
    </source>
</reference>
<evidence type="ECO:0000259" key="1">
    <source>
        <dbReference type="Pfam" id="PF01636"/>
    </source>
</evidence>
<dbReference type="PANTHER" id="PTHR21310">
    <property type="entry name" value="AMINOGLYCOSIDE PHOSPHOTRANSFERASE-RELATED-RELATED"/>
    <property type="match status" value="1"/>
</dbReference>
<dbReference type="InterPro" id="IPR002575">
    <property type="entry name" value="Aminoglycoside_PTrfase"/>
</dbReference>
<dbReference type="InterPro" id="IPR051678">
    <property type="entry name" value="AGP_Transferase"/>
</dbReference>
<organism evidence="2 3">
    <name type="scientific">Epidermidibacterium keratini</name>
    <dbReference type="NCBI Taxonomy" id="1891644"/>
    <lineage>
        <taxon>Bacteria</taxon>
        <taxon>Bacillati</taxon>
        <taxon>Actinomycetota</taxon>
        <taxon>Actinomycetes</taxon>
        <taxon>Sporichthyales</taxon>
        <taxon>Sporichthyaceae</taxon>
        <taxon>Epidermidibacterium</taxon>
    </lineage>
</organism>
<proteinExistence type="predicted"/>
<dbReference type="RefSeq" id="WP_159541774.1">
    <property type="nucleotide sequence ID" value="NZ_CP047156.1"/>
</dbReference>
<dbReference type="Pfam" id="PF01636">
    <property type="entry name" value="APH"/>
    <property type="match status" value="1"/>
</dbReference>
<feature type="domain" description="Aminoglycoside phosphotransferase" evidence="1">
    <location>
        <begin position="42"/>
        <end position="247"/>
    </location>
</feature>
<accession>A0A7L4YHQ3</accession>
<evidence type="ECO:0000313" key="3">
    <source>
        <dbReference type="Proteomes" id="UP000463857"/>
    </source>
</evidence>
<dbReference type="InterPro" id="IPR041726">
    <property type="entry name" value="ACAD10_11_N"/>
</dbReference>
<dbReference type="EMBL" id="CP047156">
    <property type="protein sequence ID" value="QHB98861.1"/>
    <property type="molecule type" value="Genomic_DNA"/>
</dbReference>
<dbReference type="SUPFAM" id="SSF56112">
    <property type="entry name" value="Protein kinase-like (PK-like)"/>
    <property type="match status" value="1"/>
</dbReference>
<keyword evidence="3" id="KW-1185">Reference proteome</keyword>
<dbReference type="KEGG" id="eke:EK0264_00110"/>
<dbReference type="InterPro" id="IPR011009">
    <property type="entry name" value="Kinase-like_dom_sf"/>
</dbReference>
<dbReference type="CDD" id="cd05154">
    <property type="entry name" value="ACAD10_11_N-like"/>
    <property type="match status" value="1"/>
</dbReference>
<dbReference type="Proteomes" id="UP000463857">
    <property type="component" value="Chromosome"/>
</dbReference>
<protein>
    <submittedName>
        <fullName evidence="2">Phosphotransferase</fullName>
    </submittedName>
</protein>
<sequence length="341" mass="37095">MTAEDLAPALQRWAEAQYGADVRVDDVTKMPGNAGLSFGFGVDDGSGAARRVIRLAPPGVTKRGNTDVLRQVPLLNVLQRNGIPVAAVEWSSDDPAWFGTDAFVQRFLPGAPLHMGSDAGSVPVGADGVEPFVAHAAQTLARIHAIDWRTELDGWEEPRDLPADVGFWRGLQAKAAEPQMGERAEQLAVALLDSVPAAPPVGIFHGDFHTNNIMYLPDATITGVVDWEISGIGAQPLDIGWLSIFTDPTCWAPDRQAQMRVVVDPQWLLGVYQEAAGRQVSDAAWFKAYACYRFSVIAAFNLRLHRKGYRPDPHYEELAASTYALADKGLELLRDPAQFAV</sequence>